<dbReference type="KEGG" id="cle:Clole_0445"/>
<gene>
    <name evidence="1" type="ordered locus">Clole_0445</name>
</gene>
<accession>F2JKM6</accession>
<dbReference type="eggNOG" id="ENOG50327KV">
    <property type="taxonomic scope" value="Bacteria"/>
</dbReference>
<name>F2JKM6_CELLD</name>
<evidence type="ECO:0000313" key="1">
    <source>
        <dbReference type="EMBL" id="ADZ82186.1"/>
    </source>
</evidence>
<reference evidence="1 2" key="1">
    <citation type="journal article" date="2011" name="J. Bacteriol.">
        <title>Complete genome sequence of the cellulose-degrading bacterium Cellulosilyticum lentocellum.</title>
        <authorList>
            <consortium name="US DOE Joint Genome Institute"/>
            <person name="Miller D.A."/>
            <person name="Suen G."/>
            <person name="Bruce D."/>
            <person name="Copeland A."/>
            <person name="Cheng J.F."/>
            <person name="Detter C."/>
            <person name="Goodwin L.A."/>
            <person name="Han C.S."/>
            <person name="Hauser L.J."/>
            <person name="Land M.L."/>
            <person name="Lapidus A."/>
            <person name="Lucas S."/>
            <person name="Meincke L."/>
            <person name="Pitluck S."/>
            <person name="Tapia R."/>
            <person name="Teshima H."/>
            <person name="Woyke T."/>
            <person name="Fox B.G."/>
            <person name="Angert E.R."/>
            <person name="Currie C.R."/>
        </authorList>
    </citation>
    <scope>NUCLEOTIDE SEQUENCE [LARGE SCALE GENOMIC DNA]</scope>
    <source>
        <strain evidence="2">ATCC 49066 / DSM 5427 / NCIMB 11756 / RHM5</strain>
    </source>
</reference>
<dbReference type="AlphaFoldDB" id="F2JKM6"/>
<dbReference type="Proteomes" id="UP000008467">
    <property type="component" value="Chromosome"/>
</dbReference>
<keyword evidence="2" id="KW-1185">Reference proteome</keyword>
<dbReference type="HOGENOM" id="CLU_1793010_0_0_9"/>
<dbReference type="RefSeq" id="WP_013655487.1">
    <property type="nucleotide sequence ID" value="NC_015275.1"/>
</dbReference>
<evidence type="ECO:0000313" key="2">
    <source>
        <dbReference type="Proteomes" id="UP000008467"/>
    </source>
</evidence>
<organism evidence="1 2">
    <name type="scientific">Cellulosilyticum lentocellum (strain ATCC 49066 / DSM 5427 / NCIMB 11756 / RHM5)</name>
    <name type="common">Clostridium lentocellum</name>
    <dbReference type="NCBI Taxonomy" id="642492"/>
    <lineage>
        <taxon>Bacteria</taxon>
        <taxon>Bacillati</taxon>
        <taxon>Bacillota</taxon>
        <taxon>Clostridia</taxon>
        <taxon>Lachnospirales</taxon>
        <taxon>Cellulosilyticaceae</taxon>
        <taxon>Cellulosilyticum</taxon>
    </lineage>
</organism>
<proteinExistence type="predicted"/>
<sequence length="144" mass="16823">MDCSKKINCKLFIDEKYYKKLNATGKEIFIYDEASGLYYSYFPAEACSEEILYSCIIAYCEITLIDFNNIYSITDQVDLSCDIFRLGTSKQYFTLLITITYPDQIEAFHDMMTFEITRHTSNSFNFKLLGDQTIFSLDQLSHTF</sequence>
<dbReference type="STRING" id="642492.Clole_0445"/>
<protein>
    <submittedName>
        <fullName evidence="1">Uncharacterized protein</fullName>
    </submittedName>
</protein>
<dbReference type="EMBL" id="CP002582">
    <property type="protein sequence ID" value="ADZ82186.1"/>
    <property type="molecule type" value="Genomic_DNA"/>
</dbReference>